<evidence type="ECO:0000313" key="5">
    <source>
        <dbReference type="Ensembl" id="ENSGEVP00005026497.1"/>
    </source>
</evidence>
<dbReference type="OrthoDB" id="9048100at2759"/>
<dbReference type="InterPro" id="IPR013783">
    <property type="entry name" value="Ig-like_fold"/>
</dbReference>
<dbReference type="GeneTree" id="ENSGT01100000263479"/>
<evidence type="ECO:0000313" key="6">
    <source>
        <dbReference type="Proteomes" id="UP000694390"/>
    </source>
</evidence>
<reference evidence="5" key="1">
    <citation type="submission" date="2025-08" db="UniProtKB">
        <authorList>
            <consortium name="Ensembl"/>
        </authorList>
    </citation>
    <scope>IDENTIFICATION</scope>
</reference>
<feature type="domain" description="Ig-like" evidence="4">
    <location>
        <begin position="227"/>
        <end position="306"/>
    </location>
</feature>
<dbReference type="PROSITE" id="PS50835">
    <property type="entry name" value="IG_LIKE"/>
    <property type="match status" value="2"/>
</dbReference>
<feature type="domain" description="Ig-like" evidence="4">
    <location>
        <begin position="153"/>
        <end position="186"/>
    </location>
</feature>
<dbReference type="Proteomes" id="UP000694390">
    <property type="component" value="Unassembled WGS sequence"/>
</dbReference>
<dbReference type="InterPro" id="IPR007110">
    <property type="entry name" value="Ig-like_dom"/>
</dbReference>
<evidence type="ECO:0000256" key="3">
    <source>
        <dbReference type="ARBA" id="ARBA00038222"/>
    </source>
</evidence>
<evidence type="ECO:0000259" key="4">
    <source>
        <dbReference type="PROSITE" id="PS50835"/>
    </source>
</evidence>
<proteinExistence type="inferred from homology"/>
<accession>A0A8C4YIZ3</accession>
<protein>
    <recommendedName>
        <fullName evidence="4">Ig-like domain-containing protein</fullName>
    </recommendedName>
</protein>
<dbReference type="InterPro" id="IPR050831">
    <property type="entry name" value="CEA_cell_adhesion"/>
</dbReference>
<dbReference type="Gene3D" id="2.60.40.10">
    <property type="entry name" value="Immunoglobulins"/>
    <property type="match status" value="2"/>
</dbReference>
<dbReference type="PANTHER" id="PTHR44427:SF21">
    <property type="entry name" value="CEA CELL ADHESION MOLECULE 19"/>
    <property type="match status" value="1"/>
</dbReference>
<evidence type="ECO:0000256" key="1">
    <source>
        <dbReference type="ARBA" id="ARBA00022729"/>
    </source>
</evidence>
<dbReference type="InterPro" id="IPR036179">
    <property type="entry name" value="Ig-like_dom_sf"/>
</dbReference>
<sequence length="310" mass="33167">MQSPSEELSLGPLVKALQQRDPGIRLGPSLRCLLLSPQTVTLPSAPASGKDGRALFPEHPAPSVGQNVTLSVEGGLEPLRHFDWYRGRLADGSTRIFSYFLGQERPQRNGVQFTGREVGFPNGSLLLQGAQANDSGTYQVALQLVPQEKLAKPTVTASKTQVPENGTLTLTCNTSPSADTVLWLQNRSVTQPRRCGCLWGRVRYLFIPCSAGPLLPNDPLPYCVDGPESARIDPPGPITLTLGSPLTLTCVADSVPALSYSWFLNGNKLPQTGSSLTFDLTTLNLGTYECQADNPVTGLTANAEIKVLGA</sequence>
<dbReference type="CDD" id="cd00096">
    <property type="entry name" value="Ig"/>
    <property type="match status" value="1"/>
</dbReference>
<dbReference type="Pfam" id="PF13895">
    <property type="entry name" value="Ig_2"/>
    <property type="match status" value="1"/>
</dbReference>
<keyword evidence="6" id="KW-1185">Reference proteome</keyword>
<reference evidence="5" key="2">
    <citation type="submission" date="2025-09" db="UniProtKB">
        <authorList>
            <consortium name="Ensembl"/>
        </authorList>
    </citation>
    <scope>IDENTIFICATION</scope>
</reference>
<comment type="similarity">
    <text evidence="3">Belongs to the immunoglobulin superfamily. CEA family.</text>
</comment>
<dbReference type="SMART" id="SM00408">
    <property type="entry name" value="IGc2"/>
    <property type="match status" value="1"/>
</dbReference>
<keyword evidence="2" id="KW-0325">Glycoprotein</keyword>
<evidence type="ECO:0000256" key="2">
    <source>
        <dbReference type="ARBA" id="ARBA00023180"/>
    </source>
</evidence>
<dbReference type="Pfam" id="PF07686">
    <property type="entry name" value="V-set"/>
    <property type="match status" value="1"/>
</dbReference>
<organism evidence="5 6">
    <name type="scientific">Gopherus evgoodei</name>
    <name type="common">Goodes thornscrub tortoise</name>
    <dbReference type="NCBI Taxonomy" id="1825980"/>
    <lineage>
        <taxon>Eukaryota</taxon>
        <taxon>Metazoa</taxon>
        <taxon>Chordata</taxon>
        <taxon>Craniata</taxon>
        <taxon>Vertebrata</taxon>
        <taxon>Euteleostomi</taxon>
        <taxon>Archelosauria</taxon>
        <taxon>Testudinata</taxon>
        <taxon>Testudines</taxon>
        <taxon>Cryptodira</taxon>
        <taxon>Durocryptodira</taxon>
        <taxon>Testudinoidea</taxon>
        <taxon>Testudinidae</taxon>
        <taxon>Gopherus</taxon>
    </lineage>
</organism>
<dbReference type="PANTHER" id="PTHR44427">
    <property type="entry name" value="CARCINOEMBRYONIC ANTIGEN-RELATED CELL ADHESION MOLECULE 19"/>
    <property type="match status" value="1"/>
</dbReference>
<dbReference type="InterPro" id="IPR003599">
    <property type="entry name" value="Ig_sub"/>
</dbReference>
<dbReference type="AlphaFoldDB" id="A0A8C4YIZ3"/>
<dbReference type="InterPro" id="IPR003598">
    <property type="entry name" value="Ig_sub2"/>
</dbReference>
<dbReference type="Ensembl" id="ENSGEVT00005027877.1">
    <property type="protein sequence ID" value="ENSGEVP00005026497.1"/>
    <property type="gene ID" value="ENSGEVG00005018793.1"/>
</dbReference>
<name>A0A8C4YIZ3_9SAUR</name>
<dbReference type="SMART" id="SM00409">
    <property type="entry name" value="IG"/>
    <property type="match status" value="2"/>
</dbReference>
<keyword evidence="1" id="KW-0732">Signal</keyword>
<dbReference type="InterPro" id="IPR013106">
    <property type="entry name" value="Ig_V-set"/>
</dbReference>
<dbReference type="SUPFAM" id="SSF48726">
    <property type="entry name" value="Immunoglobulin"/>
    <property type="match status" value="3"/>
</dbReference>